<evidence type="ECO:0000256" key="1">
    <source>
        <dbReference type="ARBA" id="ARBA00038215"/>
    </source>
</evidence>
<sequence>MSPPKRIRQDLVAELEALLQKSVDRGAPGVSAAVASSDDIIWESAKGKSDIVGDRPLDSHHHFGIGSITKVFVAVVILQLVDESKLALSNTVDKILDPEVYAGIENAGRASIERLLSHHAGIDSWEDEPSWIVRGRGKDIRNDHIWGKTEALGYIRRPRVTAPEPGQGYYSNTNYTLLGLIIEKITGQTAEKGIRRRILEPLDMDQTYFEGFEEAKHPEHLPHRYHWATDQFRDTAGVAPSFSYVRDNLIEVTPSNLSTSWTAGGMISTVHDLLKFASALRDGRLLGSASKDILKDWKPFPDSSQQVGHGIFRWDSLGTSNESWLGHTGGVLGFSAFLLWREEGDCAVCVLSNVGSVHSGDVPANAVTVVKRSNFLEIAAELAGISEKSAA</sequence>
<reference evidence="4" key="1">
    <citation type="journal article" date="2015" name="Genome Announc.">
        <title>Draft genome sequence of Talaromyces cellulolyticus strain Y-94, a source of lignocellulosic biomass-degrading enzymes.</title>
        <authorList>
            <person name="Fujii T."/>
            <person name="Koike H."/>
            <person name="Sawayama S."/>
            <person name="Yano S."/>
            <person name="Inoue H."/>
        </authorList>
    </citation>
    <scope>NUCLEOTIDE SEQUENCE [LARGE SCALE GENOMIC DNA]</scope>
    <source>
        <strain evidence="4">Y-94</strain>
    </source>
</reference>
<dbReference type="Gene3D" id="3.40.710.10">
    <property type="entry name" value="DD-peptidase/beta-lactamase superfamily"/>
    <property type="match status" value="1"/>
</dbReference>
<dbReference type="PANTHER" id="PTHR46825:SF7">
    <property type="entry name" value="D-ALANYL-D-ALANINE CARBOXYPEPTIDASE"/>
    <property type="match status" value="1"/>
</dbReference>
<protein>
    <recommendedName>
        <fullName evidence="2">Beta-lactamase-related domain-containing protein</fullName>
    </recommendedName>
</protein>
<dbReference type="EMBL" id="DF933809">
    <property type="protein sequence ID" value="GAM33733.1"/>
    <property type="molecule type" value="Genomic_DNA"/>
</dbReference>
<evidence type="ECO:0000259" key="2">
    <source>
        <dbReference type="Pfam" id="PF00144"/>
    </source>
</evidence>
<dbReference type="InterPro" id="IPR001466">
    <property type="entry name" value="Beta-lactam-related"/>
</dbReference>
<dbReference type="InterPro" id="IPR050491">
    <property type="entry name" value="AmpC-like"/>
</dbReference>
<dbReference type="AlphaFoldDB" id="A0A698XPM1"/>
<comment type="similarity">
    <text evidence="1">Belongs to the peptidase S12 family.</text>
</comment>
<evidence type="ECO:0000313" key="4">
    <source>
        <dbReference type="Proteomes" id="UP000053095"/>
    </source>
</evidence>
<dbReference type="Pfam" id="PF00144">
    <property type="entry name" value="Beta-lactamase"/>
    <property type="match status" value="1"/>
</dbReference>
<dbReference type="Proteomes" id="UP000053095">
    <property type="component" value="Unassembled WGS sequence"/>
</dbReference>
<evidence type="ECO:0000313" key="3">
    <source>
        <dbReference type="EMBL" id="GAM33733.1"/>
    </source>
</evidence>
<dbReference type="SUPFAM" id="SSF56601">
    <property type="entry name" value="beta-lactamase/transpeptidase-like"/>
    <property type="match status" value="1"/>
</dbReference>
<gene>
    <name evidence="3" type="ORF">TCE0_013r00853</name>
</gene>
<feature type="domain" description="Beta-lactamase-related" evidence="2">
    <location>
        <begin position="16"/>
        <end position="356"/>
    </location>
</feature>
<keyword evidence="4" id="KW-1185">Reference proteome</keyword>
<dbReference type="PANTHER" id="PTHR46825">
    <property type="entry name" value="D-ALANYL-D-ALANINE-CARBOXYPEPTIDASE/ENDOPEPTIDASE AMPH"/>
    <property type="match status" value="1"/>
</dbReference>
<accession>A0A698XPM1</accession>
<organism evidence="3 4">
    <name type="scientific">Talaromyces pinophilus</name>
    <name type="common">Penicillium pinophilum</name>
    <dbReference type="NCBI Taxonomy" id="128442"/>
    <lineage>
        <taxon>Eukaryota</taxon>
        <taxon>Fungi</taxon>
        <taxon>Dikarya</taxon>
        <taxon>Ascomycota</taxon>
        <taxon>Pezizomycotina</taxon>
        <taxon>Eurotiomycetes</taxon>
        <taxon>Eurotiomycetidae</taxon>
        <taxon>Eurotiales</taxon>
        <taxon>Trichocomaceae</taxon>
        <taxon>Talaromyces</taxon>
        <taxon>Talaromyces sect. Talaromyces</taxon>
    </lineage>
</organism>
<name>A0A698XPM1_TALPI</name>
<dbReference type="InterPro" id="IPR012338">
    <property type="entry name" value="Beta-lactam/transpept-like"/>
</dbReference>
<proteinExistence type="inferred from homology"/>